<evidence type="ECO:0000256" key="6">
    <source>
        <dbReference type="ARBA" id="ARBA00022687"/>
    </source>
</evidence>
<keyword evidence="10" id="KW-1185">Reference proteome</keyword>
<evidence type="ECO:0000256" key="7">
    <source>
        <dbReference type="ARBA" id="ARBA00023157"/>
    </source>
</evidence>
<dbReference type="AlphaFoldDB" id="A0AAV8W3Q9"/>
<evidence type="ECO:0000313" key="10">
    <source>
        <dbReference type="Proteomes" id="UP001159042"/>
    </source>
</evidence>
<keyword evidence="5" id="KW-0272">Extracellular matrix</keyword>
<evidence type="ECO:0000256" key="8">
    <source>
        <dbReference type="RuleBase" id="RU003500"/>
    </source>
</evidence>
<dbReference type="GO" id="GO:0005576">
    <property type="term" value="C:extracellular region"/>
    <property type="evidence" value="ECO:0007669"/>
    <property type="project" value="InterPro"/>
</dbReference>
<keyword evidence="7" id="KW-1015">Disulfide bond</keyword>
<evidence type="ECO:0000256" key="5">
    <source>
        <dbReference type="ARBA" id="ARBA00022530"/>
    </source>
</evidence>
<comment type="function">
    <text evidence="8">Ligand for members of the frizzled family of seven transmembrane receptors.</text>
</comment>
<comment type="caution">
    <text evidence="9">The sequence shown here is derived from an EMBL/GenBank/DDBJ whole genome shotgun (WGS) entry which is preliminary data.</text>
</comment>
<keyword evidence="4" id="KW-0964">Secreted</keyword>
<organism evidence="9 10">
    <name type="scientific">Exocentrus adspersus</name>
    <dbReference type="NCBI Taxonomy" id="1586481"/>
    <lineage>
        <taxon>Eukaryota</taxon>
        <taxon>Metazoa</taxon>
        <taxon>Ecdysozoa</taxon>
        <taxon>Arthropoda</taxon>
        <taxon>Hexapoda</taxon>
        <taxon>Insecta</taxon>
        <taxon>Pterygota</taxon>
        <taxon>Neoptera</taxon>
        <taxon>Endopterygota</taxon>
        <taxon>Coleoptera</taxon>
        <taxon>Polyphaga</taxon>
        <taxon>Cucujiformia</taxon>
        <taxon>Chrysomeloidea</taxon>
        <taxon>Cerambycidae</taxon>
        <taxon>Lamiinae</taxon>
        <taxon>Acanthocinini</taxon>
        <taxon>Exocentrus</taxon>
    </lineage>
</organism>
<reference evidence="9 10" key="1">
    <citation type="journal article" date="2023" name="Insect Mol. Biol.">
        <title>Genome sequencing provides insights into the evolution of gene families encoding plant cell wall-degrading enzymes in longhorned beetles.</title>
        <authorList>
            <person name="Shin N.R."/>
            <person name="Okamura Y."/>
            <person name="Kirsch R."/>
            <person name="Pauchet Y."/>
        </authorList>
    </citation>
    <scope>NUCLEOTIDE SEQUENCE [LARGE SCALE GENOMIC DNA]</scope>
    <source>
        <strain evidence="9">EAD_L_NR</strain>
    </source>
</reference>
<protein>
    <recommendedName>
        <fullName evidence="8">Protein Wnt</fullName>
    </recommendedName>
</protein>
<evidence type="ECO:0000256" key="2">
    <source>
        <dbReference type="ARBA" id="ARBA00005683"/>
    </source>
</evidence>
<evidence type="ECO:0000256" key="1">
    <source>
        <dbReference type="ARBA" id="ARBA00004498"/>
    </source>
</evidence>
<dbReference type="GO" id="GO:0005102">
    <property type="term" value="F:signaling receptor binding"/>
    <property type="evidence" value="ECO:0007669"/>
    <property type="project" value="InterPro"/>
</dbReference>
<dbReference type="Pfam" id="PF00110">
    <property type="entry name" value="wnt"/>
    <property type="match status" value="1"/>
</dbReference>
<gene>
    <name evidence="9" type="ORF">NQ315_004938</name>
</gene>
<dbReference type="GO" id="GO:0016055">
    <property type="term" value="P:Wnt signaling pathway"/>
    <property type="evidence" value="ECO:0007669"/>
    <property type="project" value="UniProtKB-KW"/>
</dbReference>
<name>A0AAV8W3Q9_9CUCU</name>
<keyword evidence="6 8" id="KW-0879">Wnt signaling pathway</keyword>
<dbReference type="EMBL" id="JANEYG010000013">
    <property type="protein sequence ID" value="KAJ8920797.1"/>
    <property type="molecule type" value="Genomic_DNA"/>
</dbReference>
<evidence type="ECO:0000256" key="3">
    <source>
        <dbReference type="ARBA" id="ARBA00022473"/>
    </source>
</evidence>
<sequence length="292" mass="33610">MVIQTLRKQWLDSVKLIDHEPARLFLGPFFSRLAFGGQKKTYKKIKSIETMPVLRRLPSPSPIIIQLTYMDINLSIVQASDFTLNSKARFTTKLIKKDTLKHQCIMEINGKYMELFKSSKWRLFCDDTDSLTAHARKKQNGIKAQDRKCQLSPKSLIFVSYRVAGSQLVMDPNQMCKRARRSRGKMADICNNKPGLLKQIANGIALGQNECQYQFRYRRWNCTSSKRSIKKVMLRVILTYRVIHFKVLTNYNTETIPNSLDKYLDRGNTLVSRQAVLGRMVTGAGRTFSALT</sequence>
<keyword evidence="3 8" id="KW-0217">Developmental protein</keyword>
<dbReference type="InterPro" id="IPR005817">
    <property type="entry name" value="Wnt"/>
</dbReference>
<comment type="subcellular location">
    <subcellularLocation>
        <location evidence="1 8">Secreted</location>
        <location evidence="1 8">Extracellular space</location>
        <location evidence="1 8">Extracellular matrix</location>
    </subcellularLocation>
</comment>
<evidence type="ECO:0000256" key="4">
    <source>
        <dbReference type="ARBA" id="ARBA00022525"/>
    </source>
</evidence>
<accession>A0AAV8W3Q9</accession>
<evidence type="ECO:0000313" key="9">
    <source>
        <dbReference type="EMBL" id="KAJ8920797.1"/>
    </source>
</evidence>
<comment type="similarity">
    <text evidence="2 8">Belongs to the Wnt family.</text>
</comment>
<dbReference type="Proteomes" id="UP001159042">
    <property type="component" value="Unassembled WGS sequence"/>
</dbReference>
<proteinExistence type="inferred from homology"/>